<evidence type="ECO:0000256" key="1">
    <source>
        <dbReference type="ARBA" id="ARBA00004609"/>
    </source>
</evidence>
<keyword evidence="4 9" id="KW-0732">Signal</keyword>
<dbReference type="Proteomes" id="UP000305067">
    <property type="component" value="Unassembled WGS sequence"/>
</dbReference>
<keyword evidence="7" id="KW-0449">Lipoprotein</keyword>
<feature type="chain" id="PRO_5022835756" description="Copper acquisition factor BIM1-like domain-containing protein" evidence="9">
    <location>
        <begin position="19"/>
        <end position="228"/>
    </location>
</feature>
<dbReference type="EMBL" id="ML178815">
    <property type="protein sequence ID" value="TFL06429.1"/>
    <property type="molecule type" value="Genomic_DNA"/>
</dbReference>
<evidence type="ECO:0000313" key="11">
    <source>
        <dbReference type="EMBL" id="TFL06429.1"/>
    </source>
</evidence>
<dbReference type="GO" id="GO:0005886">
    <property type="term" value="C:plasma membrane"/>
    <property type="evidence" value="ECO:0007669"/>
    <property type="project" value="UniProtKB-SubCell"/>
</dbReference>
<keyword evidence="12" id="KW-1185">Reference proteome</keyword>
<proteinExistence type="predicted"/>
<dbReference type="STRING" id="1884261.A0A5C3R1G0"/>
<protein>
    <recommendedName>
        <fullName evidence="10">Copper acquisition factor BIM1-like domain-containing protein</fullName>
    </recommendedName>
</protein>
<gene>
    <name evidence="11" type="ORF">BDV98DRAFT_600478</name>
</gene>
<organism evidence="11 12">
    <name type="scientific">Pterulicium gracile</name>
    <dbReference type="NCBI Taxonomy" id="1884261"/>
    <lineage>
        <taxon>Eukaryota</taxon>
        <taxon>Fungi</taxon>
        <taxon>Dikarya</taxon>
        <taxon>Basidiomycota</taxon>
        <taxon>Agaricomycotina</taxon>
        <taxon>Agaricomycetes</taxon>
        <taxon>Agaricomycetidae</taxon>
        <taxon>Agaricales</taxon>
        <taxon>Pleurotineae</taxon>
        <taxon>Pterulaceae</taxon>
        <taxon>Pterulicium</taxon>
    </lineage>
</organism>
<evidence type="ECO:0000313" key="12">
    <source>
        <dbReference type="Proteomes" id="UP000305067"/>
    </source>
</evidence>
<evidence type="ECO:0000256" key="4">
    <source>
        <dbReference type="ARBA" id="ARBA00022729"/>
    </source>
</evidence>
<dbReference type="CDD" id="cd21176">
    <property type="entry name" value="LPMO_auxiliary-like"/>
    <property type="match status" value="1"/>
</dbReference>
<evidence type="ECO:0000256" key="3">
    <source>
        <dbReference type="ARBA" id="ARBA00022622"/>
    </source>
</evidence>
<feature type="signal peptide" evidence="9">
    <location>
        <begin position="1"/>
        <end position="18"/>
    </location>
</feature>
<dbReference type="GO" id="GO:0098552">
    <property type="term" value="C:side of membrane"/>
    <property type="evidence" value="ECO:0007669"/>
    <property type="project" value="UniProtKB-KW"/>
</dbReference>
<keyword evidence="6" id="KW-0325">Glycoprotein</keyword>
<dbReference type="InterPro" id="IPR046530">
    <property type="entry name" value="BIM1-like_dom"/>
</dbReference>
<sequence length="228" mass="23667">MFFTLGGVSLLLAGSASAHFRLAYPEVRGEYVSDKNPDFCGGYTNPSGNRTVFPLEGGFFKISTGHPDWTGGVMISTEQNATSFDDFKDGGDDQWIRNLASSPEAGDICVPFNLTNSGIDGIEDGANVTIQIVLTGSDGNLYQCADLTLSSEINSIEGVDCTNSTTEGDHHGTGGEDHGDDHEHAEGEEHEDGEDTAADAGGAAVSSFRGTWAALGAAAASGVAVLLL</sequence>
<dbReference type="Pfam" id="PF20238">
    <property type="entry name" value="BIM1-like_dom"/>
    <property type="match status" value="1"/>
</dbReference>
<dbReference type="PANTHER" id="PTHR34992">
    <property type="entry name" value="HYPHAL ANASTAMOSIS-7 PROTEIN"/>
    <property type="match status" value="1"/>
</dbReference>
<evidence type="ECO:0000259" key="10">
    <source>
        <dbReference type="Pfam" id="PF20238"/>
    </source>
</evidence>
<keyword evidence="2" id="KW-1003">Cell membrane</keyword>
<comment type="subcellular location">
    <subcellularLocation>
        <location evidence="1">Cell membrane</location>
        <topology evidence="1">Lipid-anchor</topology>
        <topology evidence="1">GPI-anchor</topology>
    </subcellularLocation>
</comment>
<accession>A0A5C3R1G0</accession>
<feature type="domain" description="Copper acquisition factor BIM1-like" evidence="10">
    <location>
        <begin position="17"/>
        <end position="165"/>
    </location>
</feature>
<feature type="region of interest" description="Disordered" evidence="8">
    <location>
        <begin position="160"/>
        <end position="198"/>
    </location>
</feature>
<reference evidence="11 12" key="1">
    <citation type="journal article" date="2019" name="Nat. Ecol. Evol.">
        <title>Megaphylogeny resolves global patterns of mushroom evolution.</title>
        <authorList>
            <person name="Varga T."/>
            <person name="Krizsan K."/>
            <person name="Foldi C."/>
            <person name="Dima B."/>
            <person name="Sanchez-Garcia M."/>
            <person name="Sanchez-Ramirez S."/>
            <person name="Szollosi G.J."/>
            <person name="Szarkandi J.G."/>
            <person name="Papp V."/>
            <person name="Albert L."/>
            <person name="Andreopoulos W."/>
            <person name="Angelini C."/>
            <person name="Antonin V."/>
            <person name="Barry K.W."/>
            <person name="Bougher N.L."/>
            <person name="Buchanan P."/>
            <person name="Buyck B."/>
            <person name="Bense V."/>
            <person name="Catcheside P."/>
            <person name="Chovatia M."/>
            <person name="Cooper J."/>
            <person name="Damon W."/>
            <person name="Desjardin D."/>
            <person name="Finy P."/>
            <person name="Geml J."/>
            <person name="Haridas S."/>
            <person name="Hughes K."/>
            <person name="Justo A."/>
            <person name="Karasinski D."/>
            <person name="Kautmanova I."/>
            <person name="Kiss B."/>
            <person name="Kocsube S."/>
            <person name="Kotiranta H."/>
            <person name="LaButti K.M."/>
            <person name="Lechner B.E."/>
            <person name="Liimatainen K."/>
            <person name="Lipzen A."/>
            <person name="Lukacs Z."/>
            <person name="Mihaltcheva S."/>
            <person name="Morgado L.N."/>
            <person name="Niskanen T."/>
            <person name="Noordeloos M.E."/>
            <person name="Ohm R.A."/>
            <person name="Ortiz-Santana B."/>
            <person name="Ovrebo C."/>
            <person name="Racz N."/>
            <person name="Riley R."/>
            <person name="Savchenko A."/>
            <person name="Shiryaev A."/>
            <person name="Soop K."/>
            <person name="Spirin V."/>
            <person name="Szebenyi C."/>
            <person name="Tomsovsky M."/>
            <person name="Tulloss R.E."/>
            <person name="Uehling J."/>
            <person name="Grigoriev I.V."/>
            <person name="Vagvolgyi C."/>
            <person name="Papp T."/>
            <person name="Martin F.M."/>
            <person name="Miettinen O."/>
            <person name="Hibbett D.S."/>
            <person name="Nagy L.G."/>
        </authorList>
    </citation>
    <scope>NUCLEOTIDE SEQUENCE [LARGE SCALE GENOMIC DNA]</scope>
    <source>
        <strain evidence="11 12">CBS 309.79</strain>
    </source>
</reference>
<keyword evidence="5" id="KW-0472">Membrane</keyword>
<evidence type="ECO:0000256" key="9">
    <source>
        <dbReference type="SAM" id="SignalP"/>
    </source>
</evidence>
<evidence type="ECO:0000256" key="8">
    <source>
        <dbReference type="SAM" id="MobiDB-lite"/>
    </source>
</evidence>
<evidence type="ECO:0000256" key="6">
    <source>
        <dbReference type="ARBA" id="ARBA00023180"/>
    </source>
</evidence>
<evidence type="ECO:0000256" key="5">
    <source>
        <dbReference type="ARBA" id="ARBA00023136"/>
    </source>
</evidence>
<name>A0A5C3R1G0_9AGAR</name>
<dbReference type="AlphaFoldDB" id="A0A5C3R1G0"/>
<keyword evidence="3" id="KW-0336">GPI-anchor</keyword>
<evidence type="ECO:0000256" key="2">
    <source>
        <dbReference type="ARBA" id="ARBA00022475"/>
    </source>
</evidence>
<dbReference type="OrthoDB" id="2146436at2759"/>
<feature type="compositionally biased region" description="Acidic residues" evidence="8">
    <location>
        <begin position="188"/>
        <end position="197"/>
    </location>
</feature>
<feature type="compositionally biased region" description="Basic and acidic residues" evidence="8">
    <location>
        <begin position="167"/>
        <end position="187"/>
    </location>
</feature>
<dbReference type="InterPro" id="IPR046936">
    <property type="entry name" value="BIM1-like"/>
</dbReference>
<evidence type="ECO:0000256" key="7">
    <source>
        <dbReference type="ARBA" id="ARBA00023288"/>
    </source>
</evidence>